<comment type="caution">
    <text evidence="2">The sequence shown here is derived from an EMBL/GenBank/DDBJ whole genome shotgun (WGS) entry which is preliminary data.</text>
</comment>
<accession>A0A017SZC8</accession>
<keyword evidence="3" id="KW-1185">Reference proteome</keyword>
<dbReference type="STRING" id="1192034.CAP_7965"/>
<name>A0A017SZC8_9BACT</name>
<reference evidence="2 3" key="1">
    <citation type="submission" date="2013-05" db="EMBL/GenBank/DDBJ databases">
        <title>Genome assembly of Chondromyces apiculatus DSM 436.</title>
        <authorList>
            <person name="Sharma G."/>
            <person name="Khatri I."/>
            <person name="Kaur C."/>
            <person name="Mayilraj S."/>
            <person name="Subramanian S."/>
        </authorList>
    </citation>
    <scope>NUCLEOTIDE SEQUENCE [LARGE SCALE GENOMIC DNA]</scope>
    <source>
        <strain evidence="2 3">DSM 436</strain>
    </source>
</reference>
<proteinExistence type="predicted"/>
<sequence length="272" mass="29276">MLPIRHSHETQANQAIVEQPPGEDDNVAWLARAPVHEGLVLLGGADLAHFRLRIAQSDARQDLRPSYWSLVGILRGGTITSAPLDHGDVAAVPSHNGVITRAFSEYADPARYPNVAVIAFAVAPDEIDKGIQRVRRQRSVPDLPDLIVRWLSYVWAVGRTPNPLLDQQGVPSAAFVSAVYGLAGLDLTPGLASAASCPESIWHAARWWHSFYAAQAQDAGAPASVRSAHAPASARIPSTSGAPRGVYCIRQRAAAITWEPNTDHLPHSLRAT</sequence>
<dbReference type="Proteomes" id="UP000019678">
    <property type="component" value="Unassembled WGS sequence"/>
</dbReference>
<evidence type="ECO:0000313" key="3">
    <source>
        <dbReference type="Proteomes" id="UP000019678"/>
    </source>
</evidence>
<dbReference type="eggNOG" id="ENOG5033XZD">
    <property type="taxonomic scope" value="Bacteria"/>
</dbReference>
<evidence type="ECO:0000313" key="2">
    <source>
        <dbReference type="EMBL" id="EYF01646.1"/>
    </source>
</evidence>
<dbReference type="RefSeq" id="WP_052376552.1">
    <property type="nucleotide sequence ID" value="NZ_ASRX01000075.1"/>
</dbReference>
<gene>
    <name evidence="2" type="ORF">CAP_7965</name>
</gene>
<feature type="region of interest" description="Disordered" evidence="1">
    <location>
        <begin position="1"/>
        <end position="20"/>
    </location>
</feature>
<organism evidence="2 3">
    <name type="scientific">Chondromyces apiculatus DSM 436</name>
    <dbReference type="NCBI Taxonomy" id="1192034"/>
    <lineage>
        <taxon>Bacteria</taxon>
        <taxon>Pseudomonadati</taxon>
        <taxon>Myxococcota</taxon>
        <taxon>Polyangia</taxon>
        <taxon>Polyangiales</taxon>
        <taxon>Polyangiaceae</taxon>
        <taxon>Chondromyces</taxon>
    </lineage>
</organism>
<protein>
    <submittedName>
        <fullName evidence="2">Uncharacterized protein</fullName>
    </submittedName>
</protein>
<evidence type="ECO:0000256" key="1">
    <source>
        <dbReference type="SAM" id="MobiDB-lite"/>
    </source>
</evidence>
<dbReference type="AlphaFoldDB" id="A0A017SZC8"/>
<dbReference type="EMBL" id="ASRX01000075">
    <property type="protein sequence ID" value="EYF01646.1"/>
    <property type="molecule type" value="Genomic_DNA"/>
</dbReference>
<dbReference type="OrthoDB" id="8481213at2"/>